<evidence type="ECO:0000259" key="1">
    <source>
        <dbReference type="Pfam" id="PF00857"/>
    </source>
</evidence>
<gene>
    <name evidence="2" type="ORF">J2Z53_000029</name>
</gene>
<dbReference type="CDD" id="cd00431">
    <property type="entry name" value="cysteine_hydrolases"/>
    <property type="match status" value="1"/>
</dbReference>
<dbReference type="Gene3D" id="3.40.50.850">
    <property type="entry name" value="Isochorismatase-like"/>
    <property type="match status" value="1"/>
</dbReference>
<dbReference type="Proteomes" id="UP000783390">
    <property type="component" value="Unassembled WGS sequence"/>
</dbReference>
<organism evidence="2 3">
    <name type="scientific">Clostridium moniliforme</name>
    <dbReference type="NCBI Taxonomy" id="39489"/>
    <lineage>
        <taxon>Bacteria</taxon>
        <taxon>Bacillati</taxon>
        <taxon>Bacillota</taxon>
        <taxon>Clostridia</taxon>
        <taxon>Eubacteriales</taxon>
        <taxon>Clostridiaceae</taxon>
        <taxon>Clostridium</taxon>
    </lineage>
</organism>
<evidence type="ECO:0000313" key="2">
    <source>
        <dbReference type="EMBL" id="MBP1888450.1"/>
    </source>
</evidence>
<feature type="domain" description="Isochorismatase-like" evidence="1">
    <location>
        <begin position="31"/>
        <end position="199"/>
    </location>
</feature>
<dbReference type="RefSeq" id="WP_209795192.1">
    <property type="nucleotide sequence ID" value="NZ_JAGGJZ010000001.1"/>
</dbReference>
<evidence type="ECO:0000313" key="3">
    <source>
        <dbReference type="Proteomes" id="UP000783390"/>
    </source>
</evidence>
<comment type="caution">
    <text evidence="2">The sequence shown here is derived from an EMBL/GenBank/DDBJ whole genome shotgun (WGS) entry which is preliminary data.</text>
</comment>
<dbReference type="EMBL" id="JAGGJZ010000001">
    <property type="protein sequence ID" value="MBP1888450.1"/>
    <property type="molecule type" value="Genomic_DNA"/>
</dbReference>
<dbReference type="SUPFAM" id="SSF52499">
    <property type="entry name" value="Isochorismatase-like hydrolases"/>
    <property type="match status" value="1"/>
</dbReference>
<dbReference type="PANTHER" id="PTHR47297">
    <property type="match status" value="1"/>
</dbReference>
<dbReference type="Pfam" id="PF00857">
    <property type="entry name" value="Isochorismatase"/>
    <property type="match status" value="1"/>
</dbReference>
<dbReference type="InterPro" id="IPR036380">
    <property type="entry name" value="Isochorismatase-like_sf"/>
</dbReference>
<dbReference type="InterPro" id="IPR000868">
    <property type="entry name" value="Isochorismatase-like_dom"/>
</dbReference>
<keyword evidence="3" id="KW-1185">Reference proteome</keyword>
<dbReference type="InterPro" id="IPR044717">
    <property type="entry name" value="NIC1"/>
</dbReference>
<proteinExistence type="predicted"/>
<dbReference type="PANTHER" id="PTHR47297:SF2">
    <property type="entry name" value="OS02G0606800 PROTEIN"/>
    <property type="match status" value="1"/>
</dbReference>
<reference evidence="2 3" key="1">
    <citation type="submission" date="2021-03" db="EMBL/GenBank/DDBJ databases">
        <title>Genomic Encyclopedia of Type Strains, Phase IV (KMG-IV): sequencing the most valuable type-strain genomes for metagenomic binning, comparative biology and taxonomic classification.</title>
        <authorList>
            <person name="Goeker M."/>
        </authorList>
    </citation>
    <scope>NUCLEOTIDE SEQUENCE [LARGE SCALE GENOMIC DNA]</scope>
    <source>
        <strain evidence="2 3">DSM 3984</strain>
    </source>
</reference>
<name>A0ABS4EWR4_9CLOT</name>
<accession>A0ABS4EWR4</accession>
<protein>
    <submittedName>
        <fullName evidence="2">Nicotinamidase-related amidase</fullName>
    </submittedName>
</protein>
<sequence>MKNLVEILKEDIYNSKEININDISNNLKEDTALIVIDMIKGFYNEGLLASNRVENVILPISNLITNMNECKKIVFIDSHTKDSSEFNSYPVHCVKGSNEENLIDEIEDSLKEDKNYKIIKKNSINGFHSLDFQKWLNENNSIKNFIVVGVCTDICVETFAISLKTYFNENNINKRIVVPINCVETYSFGNHNGDFMNIVSLFKMQSNGIDIVKSIIS</sequence>